<keyword evidence="1" id="KW-0812">Transmembrane</keyword>
<dbReference type="InterPro" id="IPR005625">
    <property type="entry name" value="PepSY-ass_TM"/>
</dbReference>
<evidence type="ECO:0000313" key="2">
    <source>
        <dbReference type="EMBL" id="MBB3169524.1"/>
    </source>
</evidence>
<proteinExistence type="predicted"/>
<gene>
    <name evidence="2" type="ORF">FHS30_002737</name>
</gene>
<keyword evidence="3" id="KW-1185">Reference proteome</keyword>
<dbReference type="RefSeq" id="WP_183911029.1">
    <property type="nucleotide sequence ID" value="NZ_JACHXZ010000004.1"/>
</dbReference>
<feature type="transmembrane region" description="Helical" evidence="1">
    <location>
        <begin position="176"/>
        <end position="197"/>
    </location>
</feature>
<accession>A0A839UMX3</accession>
<dbReference type="EMBL" id="JACHXZ010000004">
    <property type="protein sequence ID" value="MBB3169524.1"/>
    <property type="molecule type" value="Genomic_DNA"/>
</dbReference>
<evidence type="ECO:0008006" key="4">
    <source>
        <dbReference type="Google" id="ProtNLM"/>
    </source>
</evidence>
<name>A0A839UMX3_9GAMM</name>
<keyword evidence="1" id="KW-0472">Membrane</keyword>
<evidence type="ECO:0000256" key="1">
    <source>
        <dbReference type="SAM" id="Phobius"/>
    </source>
</evidence>
<dbReference type="Pfam" id="PF03929">
    <property type="entry name" value="PepSY_TM"/>
    <property type="match status" value="1"/>
</dbReference>
<dbReference type="Proteomes" id="UP000559987">
    <property type="component" value="Unassembled WGS sequence"/>
</dbReference>
<organism evidence="2 3">
    <name type="scientific">Simiduia aestuariiviva</name>
    <dbReference type="NCBI Taxonomy" id="1510459"/>
    <lineage>
        <taxon>Bacteria</taxon>
        <taxon>Pseudomonadati</taxon>
        <taxon>Pseudomonadota</taxon>
        <taxon>Gammaproteobacteria</taxon>
        <taxon>Cellvibrionales</taxon>
        <taxon>Cellvibrionaceae</taxon>
        <taxon>Simiduia</taxon>
    </lineage>
</organism>
<dbReference type="AlphaFoldDB" id="A0A839UMX3"/>
<protein>
    <recommendedName>
        <fullName evidence="4">PepSY domain-containing protein</fullName>
    </recommendedName>
</protein>
<sequence length="208" mass="23720">MISRRLHKILGLLLLLPLLAWGATGIVFYFKPGYGDAYEQLTPKFYPLKNVAPLIPENSAQWLKATRVQTQLGQHLLVNTADGVAHLNASTGAEFSQPTDAQLRAFINDAIAHNPARYGQVIEREGDVFTTNTGVVITLDWPRLQLRQRGPDTEFIDTLYRIHYLQWSGFKTFDRVFGLLGIALLFSLSLLGFWLYLQHRRRTQRPTR</sequence>
<comment type="caution">
    <text evidence="2">The sequence shown here is derived from an EMBL/GenBank/DDBJ whole genome shotgun (WGS) entry which is preliminary data.</text>
</comment>
<evidence type="ECO:0000313" key="3">
    <source>
        <dbReference type="Proteomes" id="UP000559987"/>
    </source>
</evidence>
<reference evidence="2 3" key="1">
    <citation type="submission" date="2020-08" db="EMBL/GenBank/DDBJ databases">
        <title>Genomic Encyclopedia of Type Strains, Phase III (KMG-III): the genomes of soil and plant-associated and newly described type strains.</title>
        <authorList>
            <person name="Whitman W."/>
        </authorList>
    </citation>
    <scope>NUCLEOTIDE SEQUENCE [LARGE SCALE GENOMIC DNA]</scope>
    <source>
        <strain evidence="2 3">CECT 8571</strain>
    </source>
</reference>
<keyword evidence="1" id="KW-1133">Transmembrane helix</keyword>